<feature type="transmembrane region" description="Helical" evidence="10">
    <location>
        <begin position="40"/>
        <end position="58"/>
    </location>
</feature>
<dbReference type="AlphaFoldDB" id="A0A7W5ZIV5"/>
<dbReference type="GO" id="GO:0098797">
    <property type="term" value="C:plasma membrane protein complex"/>
    <property type="evidence" value="ECO:0007669"/>
    <property type="project" value="TreeGrafter"/>
</dbReference>
<dbReference type="InterPro" id="IPR037682">
    <property type="entry name" value="TonB_C"/>
</dbReference>
<dbReference type="PROSITE" id="PS52015">
    <property type="entry name" value="TONB_CTD"/>
    <property type="match status" value="1"/>
</dbReference>
<dbReference type="Gene3D" id="3.30.1150.10">
    <property type="match status" value="1"/>
</dbReference>
<dbReference type="GO" id="GO:0015891">
    <property type="term" value="P:siderophore transport"/>
    <property type="evidence" value="ECO:0007669"/>
    <property type="project" value="InterPro"/>
</dbReference>
<evidence type="ECO:0000256" key="2">
    <source>
        <dbReference type="ARBA" id="ARBA00006555"/>
    </source>
</evidence>
<dbReference type="RefSeq" id="WP_183973215.1">
    <property type="nucleotide sequence ID" value="NZ_JACIBY010000004.1"/>
</dbReference>
<evidence type="ECO:0000256" key="10">
    <source>
        <dbReference type="SAM" id="Phobius"/>
    </source>
</evidence>
<keyword evidence="9 10" id="KW-0472">Membrane</keyword>
<keyword evidence="5" id="KW-0997">Cell inner membrane</keyword>
<dbReference type="InterPro" id="IPR006260">
    <property type="entry name" value="TonB/TolA_C"/>
</dbReference>
<keyword evidence="4" id="KW-1003">Cell membrane</keyword>
<dbReference type="GO" id="GO:0015031">
    <property type="term" value="P:protein transport"/>
    <property type="evidence" value="ECO:0007669"/>
    <property type="project" value="UniProtKB-KW"/>
</dbReference>
<feature type="domain" description="TonB C-terminal" evidence="11">
    <location>
        <begin position="183"/>
        <end position="273"/>
    </location>
</feature>
<evidence type="ECO:0000259" key="11">
    <source>
        <dbReference type="PROSITE" id="PS52015"/>
    </source>
</evidence>
<protein>
    <submittedName>
        <fullName evidence="12">Protein TonB</fullName>
    </submittedName>
</protein>
<evidence type="ECO:0000313" key="12">
    <source>
        <dbReference type="EMBL" id="MBB3838087.1"/>
    </source>
</evidence>
<gene>
    <name evidence="12" type="ORF">FHS57_002092</name>
</gene>
<organism evidence="12 13">
    <name type="scientific">Runella defluvii</name>
    <dbReference type="NCBI Taxonomy" id="370973"/>
    <lineage>
        <taxon>Bacteria</taxon>
        <taxon>Pseudomonadati</taxon>
        <taxon>Bacteroidota</taxon>
        <taxon>Cytophagia</taxon>
        <taxon>Cytophagales</taxon>
        <taxon>Spirosomataceae</taxon>
        <taxon>Runella</taxon>
    </lineage>
</organism>
<dbReference type="InterPro" id="IPR003538">
    <property type="entry name" value="TonB"/>
</dbReference>
<dbReference type="NCBIfam" id="TIGR01352">
    <property type="entry name" value="tonB_Cterm"/>
    <property type="match status" value="1"/>
</dbReference>
<name>A0A7W5ZIV5_9BACT</name>
<evidence type="ECO:0000256" key="7">
    <source>
        <dbReference type="ARBA" id="ARBA00022927"/>
    </source>
</evidence>
<comment type="subcellular location">
    <subcellularLocation>
        <location evidence="1">Cell inner membrane</location>
        <topology evidence="1">Single-pass membrane protein</topology>
        <orientation evidence="1">Periplasmic side</orientation>
    </subcellularLocation>
</comment>
<evidence type="ECO:0000256" key="9">
    <source>
        <dbReference type="ARBA" id="ARBA00023136"/>
    </source>
</evidence>
<evidence type="ECO:0000256" key="4">
    <source>
        <dbReference type="ARBA" id="ARBA00022475"/>
    </source>
</evidence>
<accession>A0A7W5ZIV5</accession>
<keyword evidence="13" id="KW-1185">Reference proteome</keyword>
<comment type="caution">
    <text evidence="12">The sequence shown here is derived from an EMBL/GenBank/DDBJ whole genome shotgun (WGS) entry which is preliminary data.</text>
</comment>
<dbReference type="PANTHER" id="PTHR33446">
    <property type="entry name" value="PROTEIN TONB-RELATED"/>
    <property type="match status" value="1"/>
</dbReference>
<sequence length="273" mass="30599">MKTTVLAAYDTLDDIVFAQRNQAYGAYELRKSYPKVLQKALIIGVTVFLLMLLVPTIYGKLKTNEQAQINMKEYTLEKVQMEKKEEKPLPELEKPKEEPKVASVRYRVPEVVENPPIEEIPPMVEDLEKANPGQETVAGTSDEVAVVAPVEDAPAPEITKSVEVEAKEPEVFERVEVDPEFAGGINGLRTFLMNNLRYPSQAQRSNVQGRVYLSFTVEPDGSLSNINVTRGVGFGCDEEAVRVMKLMPKWKPGKQSGRAVRVKFNMPIVFTLE</sequence>
<dbReference type="GO" id="GO:0030288">
    <property type="term" value="C:outer membrane-bounded periplasmic space"/>
    <property type="evidence" value="ECO:0007669"/>
    <property type="project" value="InterPro"/>
</dbReference>
<dbReference type="Pfam" id="PF03544">
    <property type="entry name" value="TonB_C"/>
    <property type="match status" value="1"/>
</dbReference>
<keyword evidence="8 10" id="KW-1133">Transmembrane helix</keyword>
<evidence type="ECO:0000313" key="13">
    <source>
        <dbReference type="Proteomes" id="UP000541352"/>
    </source>
</evidence>
<evidence type="ECO:0000256" key="1">
    <source>
        <dbReference type="ARBA" id="ARBA00004383"/>
    </source>
</evidence>
<dbReference type="SUPFAM" id="SSF74653">
    <property type="entry name" value="TolA/TonB C-terminal domain"/>
    <property type="match status" value="1"/>
</dbReference>
<evidence type="ECO:0000256" key="5">
    <source>
        <dbReference type="ARBA" id="ARBA00022519"/>
    </source>
</evidence>
<comment type="similarity">
    <text evidence="2">Belongs to the TonB family.</text>
</comment>
<dbReference type="EMBL" id="JACIBY010000004">
    <property type="protein sequence ID" value="MBB3838087.1"/>
    <property type="molecule type" value="Genomic_DNA"/>
</dbReference>
<keyword evidence="3" id="KW-0813">Transport</keyword>
<dbReference type="PRINTS" id="PR01374">
    <property type="entry name" value="TONBPROTEIN"/>
</dbReference>
<dbReference type="Proteomes" id="UP000541352">
    <property type="component" value="Unassembled WGS sequence"/>
</dbReference>
<evidence type="ECO:0000256" key="3">
    <source>
        <dbReference type="ARBA" id="ARBA00022448"/>
    </source>
</evidence>
<reference evidence="12 13" key="1">
    <citation type="submission" date="2020-08" db="EMBL/GenBank/DDBJ databases">
        <title>Genomic Encyclopedia of Type Strains, Phase IV (KMG-IV): sequencing the most valuable type-strain genomes for metagenomic binning, comparative biology and taxonomic classification.</title>
        <authorList>
            <person name="Goeker M."/>
        </authorList>
    </citation>
    <scope>NUCLEOTIDE SEQUENCE [LARGE SCALE GENOMIC DNA]</scope>
    <source>
        <strain evidence="12 13">DSM 17976</strain>
    </source>
</reference>
<dbReference type="GO" id="GO:0031992">
    <property type="term" value="F:energy transducer activity"/>
    <property type="evidence" value="ECO:0007669"/>
    <property type="project" value="InterPro"/>
</dbReference>
<keyword evidence="6 10" id="KW-0812">Transmembrane</keyword>
<evidence type="ECO:0000256" key="8">
    <source>
        <dbReference type="ARBA" id="ARBA00022989"/>
    </source>
</evidence>
<keyword evidence="7" id="KW-0653">Protein transport</keyword>
<evidence type="ECO:0000256" key="6">
    <source>
        <dbReference type="ARBA" id="ARBA00022692"/>
    </source>
</evidence>
<proteinExistence type="inferred from homology"/>
<dbReference type="GO" id="GO:0055085">
    <property type="term" value="P:transmembrane transport"/>
    <property type="evidence" value="ECO:0007669"/>
    <property type="project" value="InterPro"/>
</dbReference>
<dbReference type="InterPro" id="IPR051045">
    <property type="entry name" value="TonB-dependent_transducer"/>
</dbReference>
<dbReference type="PANTHER" id="PTHR33446:SF2">
    <property type="entry name" value="PROTEIN TONB"/>
    <property type="match status" value="1"/>
</dbReference>